<dbReference type="EMBL" id="GITU01001662">
    <property type="protein sequence ID" value="MBC1170365.1"/>
    <property type="molecule type" value="Transcribed_RNA"/>
</dbReference>
<sequence length="445" mass="51356">MGRRGLLGLLVVVMCLSAVAGFRDLKSSGKRYFRPNVCESDQHGMDAKIVCYCTTPGNKTADCWVNVHDLYEYDQTWSGFEINSDIRHLILTMAPNGQLNYLPIRALQYLHNLRSFSMSSANVPVIKAHAFSFLSQLDTISLINNQIVTLENYAFADLTRLRTLNMSFNQITFLDRNVFHKCRNLELLYLTANNISSILDGAFQNLEKLDILRLDYNFISVITADTFRGLDNLSTLGLIANYITILEDNTFDNLRNLVFLDLRQNAIQSISPRTFNGLTKLQYLNLEQNELKMLDSFIVQGLPNLLYLNLAKNLLTTFLLDEQSSLYSRFQKENTLFYLNDNNIVCDCRLNWVFSLHSSTKSPIFREALNSLQCELIQRDRTDFVYIMRLNLDDLPCEFFSSTTESLVQEYRPHHTLRRHYYVSGATRDVIHMLPLLLTLPILFH</sequence>
<evidence type="ECO:0000313" key="6">
    <source>
        <dbReference type="Proteomes" id="UP000092461"/>
    </source>
</evidence>
<proteinExistence type="predicted"/>
<evidence type="ECO:0000256" key="1">
    <source>
        <dbReference type="ARBA" id="ARBA00022614"/>
    </source>
</evidence>
<protein>
    <submittedName>
        <fullName evidence="4">Putative connectin</fullName>
    </submittedName>
</protein>
<name>A0A1B0EUC7_LUTLO</name>
<dbReference type="EMBL" id="AJWK01014215">
    <property type="status" value="NOT_ANNOTATED_CDS"/>
    <property type="molecule type" value="Genomic_DNA"/>
</dbReference>
<reference evidence="6" key="1">
    <citation type="submission" date="2012-05" db="EMBL/GenBank/DDBJ databases">
        <title>Whole Genome Assembly of Lutzomyia longipalpis.</title>
        <authorList>
            <person name="Richards S."/>
            <person name="Qu C."/>
            <person name="Dillon R."/>
            <person name="Worley K."/>
            <person name="Scherer S."/>
            <person name="Batterton M."/>
            <person name="Taylor A."/>
            <person name="Hawes A."/>
            <person name="Hernandez B."/>
            <person name="Kovar C."/>
            <person name="Mandapat C."/>
            <person name="Pham C."/>
            <person name="Qu C."/>
            <person name="Jing C."/>
            <person name="Bess C."/>
            <person name="Bandaranaike D."/>
            <person name="Ngo D."/>
            <person name="Ongeri F."/>
            <person name="Arias F."/>
            <person name="Lara F."/>
            <person name="Weissenberger G."/>
            <person name="Kamau G."/>
            <person name="Han H."/>
            <person name="Shen H."/>
            <person name="Dinh H."/>
            <person name="Khalil I."/>
            <person name="Jones J."/>
            <person name="Shafer J."/>
            <person name="Jayaseelan J."/>
            <person name="Quiroz J."/>
            <person name="Blankenburg K."/>
            <person name="Nguyen L."/>
            <person name="Jackson L."/>
            <person name="Francisco L."/>
            <person name="Tang L.-Y."/>
            <person name="Pu L.-L."/>
            <person name="Perales L."/>
            <person name="Lorensuhewa L."/>
            <person name="Munidasa M."/>
            <person name="Coyle M."/>
            <person name="Taylor M."/>
            <person name="Puazo M."/>
            <person name="Firestine M."/>
            <person name="Scheel M."/>
            <person name="Javaid M."/>
            <person name="Wang M."/>
            <person name="Li M."/>
            <person name="Tabassum N."/>
            <person name="Saada N."/>
            <person name="Osuji N."/>
            <person name="Aqrawi P."/>
            <person name="Fu Q."/>
            <person name="Thornton R."/>
            <person name="Raj R."/>
            <person name="Goodspeed R."/>
            <person name="Mata R."/>
            <person name="Najjar R."/>
            <person name="Gubbala S."/>
            <person name="Lee S."/>
            <person name="Denson S."/>
            <person name="Patil S."/>
            <person name="Macmil S."/>
            <person name="Qi S."/>
            <person name="Matskevitch T."/>
            <person name="Palculict T."/>
            <person name="Mathew T."/>
            <person name="Vee V."/>
            <person name="Velamala V."/>
            <person name="Korchina V."/>
            <person name="Cai W."/>
            <person name="Liu W."/>
            <person name="Dai W."/>
            <person name="Zou X."/>
            <person name="Zhu Y."/>
            <person name="Zhang Y."/>
            <person name="Wu Y.-Q."/>
            <person name="Xin Y."/>
            <person name="Nazarath L."/>
            <person name="Kovar C."/>
            <person name="Han Y."/>
            <person name="Muzny D."/>
            <person name="Gibbs R."/>
        </authorList>
    </citation>
    <scope>NUCLEOTIDE SEQUENCE [LARGE SCALE GENOMIC DNA]</scope>
    <source>
        <strain evidence="6">Jacobina</strain>
    </source>
</reference>
<evidence type="ECO:0000313" key="4">
    <source>
        <dbReference type="EMBL" id="MBC1170365.1"/>
    </source>
</evidence>
<keyword evidence="3" id="KW-0732">Signal</keyword>
<dbReference type="SMART" id="SM00369">
    <property type="entry name" value="LRR_TYP"/>
    <property type="match status" value="8"/>
</dbReference>
<keyword evidence="2" id="KW-0677">Repeat</keyword>
<dbReference type="SUPFAM" id="SSF52058">
    <property type="entry name" value="L domain-like"/>
    <property type="match status" value="1"/>
</dbReference>
<dbReference type="InterPro" id="IPR001611">
    <property type="entry name" value="Leu-rich_rpt"/>
</dbReference>
<reference evidence="5" key="3">
    <citation type="submission" date="2020-05" db="UniProtKB">
        <authorList>
            <consortium name="EnsemblMetazoa"/>
        </authorList>
    </citation>
    <scope>IDENTIFICATION</scope>
    <source>
        <strain evidence="5">Jacobina</strain>
    </source>
</reference>
<dbReference type="PANTHER" id="PTHR24366">
    <property type="entry name" value="IG(IMMUNOGLOBULIN) AND LRR(LEUCINE RICH REPEAT) DOMAINS"/>
    <property type="match status" value="1"/>
</dbReference>
<dbReference type="PANTHER" id="PTHR24366:SF96">
    <property type="entry name" value="LEUCINE RICH REPEAT CONTAINING 53"/>
    <property type="match status" value="1"/>
</dbReference>
<dbReference type="AlphaFoldDB" id="A0A1B0EUC7"/>
<dbReference type="Pfam" id="PF13855">
    <property type="entry name" value="LRR_8"/>
    <property type="match status" value="2"/>
</dbReference>
<evidence type="ECO:0000256" key="3">
    <source>
        <dbReference type="SAM" id="SignalP"/>
    </source>
</evidence>
<dbReference type="Proteomes" id="UP000092461">
    <property type="component" value="Unassembled WGS sequence"/>
</dbReference>
<feature type="signal peptide" evidence="3">
    <location>
        <begin position="1"/>
        <end position="21"/>
    </location>
</feature>
<reference evidence="4" key="2">
    <citation type="journal article" date="2020" name="BMC">
        <title>Leishmania infection induces a limited differential gene expression in the sand fly midgut.</title>
        <authorList>
            <person name="Coutinho-Abreu I.V."/>
            <person name="Serafim T.D."/>
            <person name="Meneses C."/>
            <person name="Kamhawi S."/>
            <person name="Oliveira F."/>
            <person name="Valenzuela J.G."/>
        </authorList>
    </citation>
    <scope>NUCLEOTIDE SEQUENCE</scope>
    <source>
        <strain evidence="4">Jacobina</strain>
        <tissue evidence="4">Midgut</tissue>
    </source>
</reference>
<dbReference type="InterPro" id="IPR032675">
    <property type="entry name" value="LRR_dom_sf"/>
</dbReference>
<evidence type="ECO:0000256" key="2">
    <source>
        <dbReference type="ARBA" id="ARBA00022737"/>
    </source>
</evidence>
<organism evidence="5 6">
    <name type="scientific">Lutzomyia longipalpis</name>
    <name type="common">Sand fly</name>
    <dbReference type="NCBI Taxonomy" id="7200"/>
    <lineage>
        <taxon>Eukaryota</taxon>
        <taxon>Metazoa</taxon>
        <taxon>Ecdysozoa</taxon>
        <taxon>Arthropoda</taxon>
        <taxon>Hexapoda</taxon>
        <taxon>Insecta</taxon>
        <taxon>Pterygota</taxon>
        <taxon>Neoptera</taxon>
        <taxon>Endopterygota</taxon>
        <taxon>Diptera</taxon>
        <taxon>Nematocera</taxon>
        <taxon>Psychodoidea</taxon>
        <taxon>Psychodidae</taxon>
        <taxon>Lutzomyia</taxon>
        <taxon>Lutzomyia</taxon>
    </lineage>
</organism>
<dbReference type="EnsemblMetazoa" id="LLOJ004559-RA">
    <property type="protein sequence ID" value="LLOJ004559-PA"/>
    <property type="gene ID" value="LLOJ004559"/>
</dbReference>
<dbReference type="VEuPathDB" id="VectorBase:LLOJ004559"/>
<dbReference type="InterPro" id="IPR003591">
    <property type="entry name" value="Leu-rich_rpt_typical-subtyp"/>
</dbReference>
<evidence type="ECO:0000313" key="5">
    <source>
        <dbReference type="EnsemblMetazoa" id="LLOJ004559-PA"/>
    </source>
</evidence>
<dbReference type="VEuPathDB" id="VectorBase:LLONM1_006651"/>
<feature type="chain" id="PRO_5044555567" evidence="3">
    <location>
        <begin position="22"/>
        <end position="445"/>
    </location>
</feature>
<keyword evidence="1" id="KW-0433">Leucine-rich repeat</keyword>
<dbReference type="Gene3D" id="3.80.10.10">
    <property type="entry name" value="Ribonuclease Inhibitor"/>
    <property type="match status" value="2"/>
</dbReference>
<dbReference type="PROSITE" id="PS51450">
    <property type="entry name" value="LRR"/>
    <property type="match status" value="1"/>
</dbReference>
<keyword evidence="6" id="KW-1185">Reference proteome</keyword>
<accession>A0A1B0EUC7</accession>